<comment type="caution">
    <text evidence="2">The sequence shown here is derived from an EMBL/GenBank/DDBJ whole genome shotgun (WGS) entry which is preliminary data.</text>
</comment>
<keyword evidence="3" id="KW-1185">Reference proteome</keyword>
<dbReference type="EMBL" id="JAHYIQ010000046">
    <property type="protein sequence ID" value="KAK1117977.1"/>
    <property type="molecule type" value="Genomic_DNA"/>
</dbReference>
<protein>
    <submittedName>
        <fullName evidence="2">Uncharacterized protein</fullName>
    </submittedName>
</protein>
<gene>
    <name evidence="2" type="ORF">K0M31_015426</name>
</gene>
<evidence type="ECO:0000313" key="2">
    <source>
        <dbReference type="EMBL" id="KAK1117977.1"/>
    </source>
</evidence>
<organism evidence="2 3">
    <name type="scientific">Melipona bicolor</name>
    <dbReference type="NCBI Taxonomy" id="60889"/>
    <lineage>
        <taxon>Eukaryota</taxon>
        <taxon>Metazoa</taxon>
        <taxon>Ecdysozoa</taxon>
        <taxon>Arthropoda</taxon>
        <taxon>Hexapoda</taxon>
        <taxon>Insecta</taxon>
        <taxon>Pterygota</taxon>
        <taxon>Neoptera</taxon>
        <taxon>Endopterygota</taxon>
        <taxon>Hymenoptera</taxon>
        <taxon>Apocrita</taxon>
        <taxon>Aculeata</taxon>
        <taxon>Apoidea</taxon>
        <taxon>Anthophila</taxon>
        <taxon>Apidae</taxon>
        <taxon>Melipona</taxon>
    </lineage>
</organism>
<feature type="compositionally biased region" description="Basic and acidic residues" evidence="1">
    <location>
        <begin position="54"/>
        <end position="66"/>
    </location>
</feature>
<feature type="region of interest" description="Disordered" evidence="1">
    <location>
        <begin position="40"/>
        <end position="79"/>
    </location>
</feature>
<name>A0AA40KF28_9HYME</name>
<proteinExistence type="predicted"/>
<accession>A0AA40KF28</accession>
<evidence type="ECO:0000313" key="3">
    <source>
        <dbReference type="Proteomes" id="UP001177670"/>
    </source>
</evidence>
<dbReference type="AlphaFoldDB" id="A0AA40KF28"/>
<sequence>MPRDRGMDLRDIPLLLIGRRQLEWKAIVAYDRSGHTTRYLPSNYPTEPPLPGHDILEIRGSRHKSTDLSNPTGHDLRPI</sequence>
<reference evidence="2" key="1">
    <citation type="submission" date="2021-10" db="EMBL/GenBank/DDBJ databases">
        <title>Melipona bicolor Genome sequencing and assembly.</title>
        <authorList>
            <person name="Araujo N.S."/>
            <person name="Arias M.C."/>
        </authorList>
    </citation>
    <scope>NUCLEOTIDE SEQUENCE</scope>
    <source>
        <strain evidence="2">USP_2M_L1-L4_2017</strain>
        <tissue evidence="2">Whole body</tissue>
    </source>
</reference>
<dbReference type="Proteomes" id="UP001177670">
    <property type="component" value="Unassembled WGS sequence"/>
</dbReference>
<evidence type="ECO:0000256" key="1">
    <source>
        <dbReference type="SAM" id="MobiDB-lite"/>
    </source>
</evidence>